<dbReference type="Pfam" id="PF18143">
    <property type="entry name" value="HAD_SAK_2"/>
    <property type="match status" value="1"/>
</dbReference>
<organism evidence="2 3">
    <name type="scientific">Symbiodinium pilosum</name>
    <name type="common">Dinoflagellate</name>
    <dbReference type="NCBI Taxonomy" id="2952"/>
    <lineage>
        <taxon>Eukaryota</taxon>
        <taxon>Sar</taxon>
        <taxon>Alveolata</taxon>
        <taxon>Dinophyceae</taxon>
        <taxon>Suessiales</taxon>
        <taxon>Symbiodiniaceae</taxon>
        <taxon>Symbiodinium</taxon>
    </lineage>
</organism>
<comment type="caution">
    <text evidence="2">The sequence shown here is derived from an EMBL/GenBank/DDBJ whole genome shotgun (WGS) entry which is preliminary data.</text>
</comment>
<reference evidence="2" key="1">
    <citation type="submission" date="2021-02" db="EMBL/GenBank/DDBJ databases">
        <authorList>
            <person name="Dougan E. K."/>
            <person name="Rhodes N."/>
            <person name="Thang M."/>
            <person name="Chan C."/>
        </authorList>
    </citation>
    <scope>NUCLEOTIDE SEQUENCE</scope>
</reference>
<name>A0A812J6T2_SYMPI</name>
<dbReference type="PROSITE" id="PS50053">
    <property type="entry name" value="UBIQUITIN_2"/>
    <property type="match status" value="1"/>
</dbReference>
<evidence type="ECO:0000313" key="2">
    <source>
        <dbReference type="EMBL" id="CAE7199002.1"/>
    </source>
</evidence>
<proteinExistence type="predicted"/>
<feature type="domain" description="Ubiquitin-like" evidence="1">
    <location>
        <begin position="121"/>
        <end position="155"/>
    </location>
</feature>
<protein>
    <recommendedName>
        <fullName evidence="1">Ubiquitin-like domain-containing protein</fullName>
    </recommendedName>
</protein>
<dbReference type="EMBL" id="CAJNIZ010001769">
    <property type="protein sequence ID" value="CAE7199002.1"/>
    <property type="molecule type" value="Genomic_DNA"/>
</dbReference>
<accession>A0A812J6T2</accession>
<dbReference type="Proteomes" id="UP000649617">
    <property type="component" value="Unassembled WGS sequence"/>
</dbReference>
<dbReference type="OrthoDB" id="410307at2759"/>
<evidence type="ECO:0000313" key="3">
    <source>
        <dbReference type="Proteomes" id="UP000649617"/>
    </source>
</evidence>
<sequence length="158" mass="17797">MQNLRRTVVQTNADLVLSTQWRKYPQHRQRLREALERSGIPASRIVGETPSFCGGPYCRAQEIKAFLDAHEELLDDEKRWAAVDDVNIEEQDPALMKGHFVKTDPLRGLTEERAQALVSVFAMKGKFLNDGTETLEQMGLQDGGQVIAVIKPRSAPPR</sequence>
<keyword evidence="3" id="KW-1185">Reference proteome</keyword>
<evidence type="ECO:0000259" key="1">
    <source>
        <dbReference type="PROSITE" id="PS50053"/>
    </source>
</evidence>
<gene>
    <name evidence="2" type="ORF">SPIL2461_LOCUS1741</name>
</gene>
<dbReference type="InterPro" id="IPR000626">
    <property type="entry name" value="Ubiquitin-like_dom"/>
</dbReference>
<dbReference type="AlphaFoldDB" id="A0A812J6T2"/>